<sequence length="574" mass="63891">MKPAQIAGLSVAAAATFIIAIALMALSVFLRRRRERKNGMHLDEKNSQSPSPRSYSARFSQYFAQDSLPRDPPKQFLIVPPPPTAKQMDTQPTDLNSIHPLLRPGAGPSNNSSDSSVPLDQIGLAISAELPETTSSKIISPKQNPRKTGSRQQRPKSLRHDPDMAQRPDSVLTQSTVFEEDDIADRRRESRLLPTPPYPIPPIRSFQPSRPPPTVNVAAMSAKGLATRRQAPRHPELFLDIPVRHSRSEPKRVPPTKNSPPAPPTFAAQPRTQPGPRVHITSALDEKQSKSNPTSTAEAGNGVDIDDYYFTAHQEPTSKYLTPTASPSRLLRPKESPKVVKIKPKKSSSTVSRSASRASTNLRDSVSSQTSFETVDPNDPTPEDEEDEKQLAEDSKLSPVAESPISNLRYPKVPRASNQLVPRSPRSPQSQRSQESPRGLPEPSGFLFNQRSDRDLLESQVHTGSPHTADVRKHMRQYRQHLRSTSLETWNSNSMSNSYRSSDRTTRVLSGQWPKSPAMYDPNVVKPLSIRTRHYHQPSVEMQDLKSPAWVPRLYPTRQGDDLLISVTYSKPGQ</sequence>
<feature type="compositionally biased region" description="Low complexity" evidence="1">
    <location>
        <begin position="422"/>
        <end position="438"/>
    </location>
</feature>
<gene>
    <name evidence="3" type="ORF">BU26DRAFT_422727</name>
</gene>
<feature type="compositionally biased region" description="Polar residues" evidence="1">
    <location>
        <begin position="133"/>
        <end position="143"/>
    </location>
</feature>
<feature type="compositionally biased region" description="Polar residues" evidence="1">
    <location>
        <begin position="87"/>
        <end position="96"/>
    </location>
</feature>
<feature type="compositionally biased region" description="Basic residues" evidence="1">
    <location>
        <begin position="144"/>
        <end position="157"/>
    </location>
</feature>
<name>A0A6A6IPS2_9PLEO</name>
<organism evidence="3 4">
    <name type="scientific">Trematosphaeria pertusa</name>
    <dbReference type="NCBI Taxonomy" id="390896"/>
    <lineage>
        <taxon>Eukaryota</taxon>
        <taxon>Fungi</taxon>
        <taxon>Dikarya</taxon>
        <taxon>Ascomycota</taxon>
        <taxon>Pezizomycotina</taxon>
        <taxon>Dothideomycetes</taxon>
        <taxon>Pleosporomycetidae</taxon>
        <taxon>Pleosporales</taxon>
        <taxon>Massarineae</taxon>
        <taxon>Trematosphaeriaceae</taxon>
        <taxon>Trematosphaeria</taxon>
    </lineage>
</organism>
<dbReference type="Proteomes" id="UP000800094">
    <property type="component" value="Unassembled WGS sequence"/>
</dbReference>
<keyword evidence="2" id="KW-0472">Membrane</keyword>
<evidence type="ECO:0000256" key="1">
    <source>
        <dbReference type="SAM" id="MobiDB-lite"/>
    </source>
</evidence>
<feature type="region of interest" description="Disordered" evidence="1">
    <location>
        <begin position="66"/>
        <end position="118"/>
    </location>
</feature>
<dbReference type="OrthoDB" id="3946741at2759"/>
<reference evidence="3" key="1">
    <citation type="journal article" date="2020" name="Stud. Mycol.">
        <title>101 Dothideomycetes genomes: a test case for predicting lifestyles and emergence of pathogens.</title>
        <authorList>
            <person name="Haridas S."/>
            <person name="Albert R."/>
            <person name="Binder M."/>
            <person name="Bloem J."/>
            <person name="Labutti K."/>
            <person name="Salamov A."/>
            <person name="Andreopoulos B."/>
            <person name="Baker S."/>
            <person name="Barry K."/>
            <person name="Bills G."/>
            <person name="Bluhm B."/>
            <person name="Cannon C."/>
            <person name="Castanera R."/>
            <person name="Culley D."/>
            <person name="Daum C."/>
            <person name="Ezra D."/>
            <person name="Gonzalez J."/>
            <person name="Henrissat B."/>
            <person name="Kuo A."/>
            <person name="Liang C."/>
            <person name="Lipzen A."/>
            <person name="Lutzoni F."/>
            <person name="Magnuson J."/>
            <person name="Mondo S."/>
            <person name="Nolan M."/>
            <person name="Ohm R."/>
            <person name="Pangilinan J."/>
            <person name="Park H.-J."/>
            <person name="Ramirez L."/>
            <person name="Alfaro M."/>
            <person name="Sun H."/>
            <person name="Tritt A."/>
            <person name="Yoshinaga Y."/>
            <person name="Zwiers L.-H."/>
            <person name="Turgeon B."/>
            <person name="Goodwin S."/>
            <person name="Spatafora J."/>
            <person name="Crous P."/>
            <person name="Grigoriev I."/>
        </authorList>
    </citation>
    <scope>NUCLEOTIDE SEQUENCE</scope>
    <source>
        <strain evidence="3">CBS 122368</strain>
    </source>
</reference>
<evidence type="ECO:0000313" key="4">
    <source>
        <dbReference type="Proteomes" id="UP000800094"/>
    </source>
</evidence>
<dbReference type="RefSeq" id="XP_033687261.1">
    <property type="nucleotide sequence ID" value="XM_033823478.1"/>
</dbReference>
<feature type="compositionally biased region" description="Basic and acidic residues" evidence="1">
    <location>
        <begin position="233"/>
        <end position="252"/>
    </location>
</feature>
<feature type="compositionally biased region" description="Polar residues" evidence="1">
    <location>
        <begin position="318"/>
        <end position="327"/>
    </location>
</feature>
<dbReference type="AlphaFoldDB" id="A0A6A6IPS2"/>
<feature type="compositionally biased region" description="Polar residues" evidence="1">
    <location>
        <begin position="108"/>
        <end position="118"/>
    </location>
</feature>
<protein>
    <submittedName>
        <fullName evidence="3">Uncharacterized protein</fullName>
    </submittedName>
</protein>
<evidence type="ECO:0000313" key="3">
    <source>
        <dbReference type="EMBL" id="KAF2252257.1"/>
    </source>
</evidence>
<keyword evidence="4" id="KW-1185">Reference proteome</keyword>
<feature type="transmembrane region" description="Helical" evidence="2">
    <location>
        <begin position="6"/>
        <end position="30"/>
    </location>
</feature>
<feature type="region of interest" description="Disordered" evidence="1">
    <location>
        <begin position="133"/>
        <end position="302"/>
    </location>
</feature>
<keyword evidence="2" id="KW-0812">Transmembrane</keyword>
<feature type="compositionally biased region" description="Low complexity" evidence="1">
    <location>
        <begin position="347"/>
        <end position="360"/>
    </location>
</feature>
<keyword evidence="2" id="KW-1133">Transmembrane helix</keyword>
<accession>A0A6A6IPS2</accession>
<dbReference type="GeneID" id="54576808"/>
<dbReference type="EMBL" id="ML987192">
    <property type="protein sequence ID" value="KAF2252257.1"/>
    <property type="molecule type" value="Genomic_DNA"/>
</dbReference>
<feature type="region of interest" description="Disordered" evidence="1">
    <location>
        <begin position="490"/>
        <end position="509"/>
    </location>
</feature>
<feature type="compositionally biased region" description="Low complexity" evidence="1">
    <location>
        <begin position="491"/>
        <end position="500"/>
    </location>
</feature>
<feature type="region of interest" description="Disordered" evidence="1">
    <location>
        <begin position="318"/>
        <end position="448"/>
    </location>
</feature>
<feature type="compositionally biased region" description="Polar residues" evidence="1">
    <location>
        <begin position="361"/>
        <end position="373"/>
    </location>
</feature>
<evidence type="ECO:0000256" key="2">
    <source>
        <dbReference type="SAM" id="Phobius"/>
    </source>
</evidence>
<proteinExistence type="predicted"/>